<protein>
    <submittedName>
        <fullName evidence="1">Uncharacterized protein</fullName>
    </submittedName>
</protein>
<comment type="caution">
    <text evidence="1">The sequence shown here is derived from an EMBL/GenBank/DDBJ whole genome shotgun (WGS) entry which is preliminary data.</text>
</comment>
<accession>A0A8J8NG88</accession>
<name>A0A8J8NG88_HALGN</name>
<reference evidence="1" key="1">
    <citation type="submission" date="2019-06" db="EMBL/GenBank/DDBJ databases">
        <authorList>
            <person name="Zheng W."/>
        </authorList>
    </citation>
    <scope>NUCLEOTIDE SEQUENCE</scope>
    <source>
        <strain evidence="1">QDHG01</strain>
    </source>
</reference>
<dbReference type="EMBL" id="RRYP01017008">
    <property type="protein sequence ID" value="TNV74427.1"/>
    <property type="molecule type" value="Genomic_DNA"/>
</dbReference>
<dbReference type="Proteomes" id="UP000785679">
    <property type="component" value="Unassembled WGS sequence"/>
</dbReference>
<sequence length="235" mass="26625">MVFKNLEFIMNRKDSDSSSDDEIQYKLATKKHNTKNGAAIQIQGIHQNPDVVVAQQFKDAEGNPKQPQDIPSAVKNMGEQEQIEVTHFHLSCQGSSVAEWKKQNLAGMIIYSELMDYTRPISGKNLRIRPGYVYIKASQEVKALSREGQVHGGLFYSLFEQQPSDLKLVTSGFARVDGKWKFNSITLSTKTEGWHDSDKEMSAPEQKELKKALKHWEKGGEQNYAIQRDAKCSVF</sequence>
<evidence type="ECO:0000313" key="2">
    <source>
        <dbReference type="Proteomes" id="UP000785679"/>
    </source>
</evidence>
<organism evidence="1 2">
    <name type="scientific">Halteria grandinella</name>
    <dbReference type="NCBI Taxonomy" id="5974"/>
    <lineage>
        <taxon>Eukaryota</taxon>
        <taxon>Sar</taxon>
        <taxon>Alveolata</taxon>
        <taxon>Ciliophora</taxon>
        <taxon>Intramacronucleata</taxon>
        <taxon>Spirotrichea</taxon>
        <taxon>Stichotrichia</taxon>
        <taxon>Sporadotrichida</taxon>
        <taxon>Halteriidae</taxon>
        <taxon>Halteria</taxon>
    </lineage>
</organism>
<dbReference type="AlphaFoldDB" id="A0A8J8NG88"/>
<dbReference type="OrthoDB" id="322974at2759"/>
<keyword evidence="2" id="KW-1185">Reference proteome</keyword>
<gene>
    <name evidence="1" type="ORF">FGO68_gene11172</name>
</gene>
<proteinExistence type="predicted"/>
<evidence type="ECO:0000313" key="1">
    <source>
        <dbReference type="EMBL" id="TNV74427.1"/>
    </source>
</evidence>